<proteinExistence type="predicted"/>
<protein>
    <recommendedName>
        <fullName evidence="4">UDP-glucuronosyltransferase</fullName>
    </recommendedName>
</protein>
<accession>A0A1G5KDA8</accession>
<dbReference type="Proteomes" id="UP000198538">
    <property type="component" value="Unassembled WGS sequence"/>
</dbReference>
<organism evidence="2 3">
    <name type="scientific">Paenibacillus polysaccharolyticus</name>
    <dbReference type="NCBI Taxonomy" id="582692"/>
    <lineage>
        <taxon>Bacteria</taxon>
        <taxon>Bacillati</taxon>
        <taxon>Bacillota</taxon>
        <taxon>Bacilli</taxon>
        <taxon>Bacillales</taxon>
        <taxon>Paenibacillaceae</taxon>
        <taxon>Paenibacillus</taxon>
    </lineage>
</organism>
<evidence type="ECO:0000313" key="3">
    <source>
        <dbReference type="Proteomes" id="UP000198538"/>
    </source>
</evidence>
<reference evidence="3" key="1">
    <citation type="submission" date="2016-10" db="EMBL/GenBank/DDBJ databases">
        <authorList>
            <person name="Varghese N."/>
            <person name="Submissions S."/>
        </authorList>
    </citation>
    <scope>NUCLEOTIDE SEQUENCE [LARGE SCALE GENOMIC DNA]</scope>
    <source>
        <strain evidence="3">BL9</strain>
    </source>
</reference>
<dbReference type="Gene3D" id="3.40.50.2000">
    <property type="entry name" value="Glycogen Phosphorylase B"/>
    <property type="match status" value="1"/>
</dbReference>
<dbReference type="STRING" id="582692.SAMN05720606_114114"/>
<feature type="transmembrane region" description="Helical" evidence="1">
    <location>
        <begin position="21"/>
        <end position="40"/>
    </location>
</feature>
<keyword evidence="1" id="KW-0472">Membrane</keyword>
<name>A0A1G5KDA8_9BACL</name>
<keyword evidence="1" id="KW-0812">Transmembrane</keyword>
<sequence length="386" mass="44530">MYSEVLETMDGGREFMGKRKVTILCSGFGLGFYIPGLLAASEFGKRDIKAEVLVFESFLEHDKREHIADSRTAYHSNFALANISARMPMDIRNSIDYAQVELLLETWKAEERYEFISLSGHWIYILDLYREKMLPNPIHVDLLYVDSDLAPSWKSLKKFHPRYDEHYYNACLYDTDKMAIRYEIPVLPGTTLPFESRKRRLVVHGGGWGMGTYQSTIPELASHNYGLDIVAYDWKEAKPDPDHRYWMNDPEWCSWVKSANGLHEFPPYIEIAGEDTNSYTAEADHHWLYDIASEAMAIVAKPGAGTLIDSLASETPLILLEPFGSHELSNLELWESLGFGIRYEKWREMDFSVDILKEMHQAIKNRPGERTNYVDHYCSRVALTKS</sequence>
<keyword evidence="3" id="KW-1185">Reference proteome</keyword>
<keyword evidence="1" id="KW-1133">Transmembrane helix</keyword>
<dbReference type="EMBL" id="FMVM01000014">
    <property type="protein sequence ID" value="SCY98424.1"/>
    <property type="molecule type" value="Genomic_DNA"/>
</dbReference>
<dbReference type="AlphaFoldDB" id="A0A1G5KDA8"/>
<gene>
    <name evidence="2" type="ORF">SAMN05720606_114114</name>
</gene>
<evidence type="ECO:0000313" key="2">
    <source>
        <dbReference type="EMBL" id="SCY98424.1"/>
    </source>
</evidence>
<evidence type="ECO:0000256" key="1">
    <source>
        <dbReference type="SAM" id="Phobius"/>
    </source>
</evidence>
<evidence type="ECO:0008006" key="4">
    <source>
        <dbReference type="Google" id="ProtNLM"/>
    </source>
</evidence>